<gene>
    <name evidence="3" type="ORF">MTR65_06495</name>
</gene>
<dbReference type="Proteomes" id="UP001162802">
    <property type="component" value="Unassembled WGS sequence"/>
</dbReference>
<reference evidence="3" key="1">
    <citation type="submission" date="2022-03" db="EMBL/GenBank/DDBJ databases">
        <title>Identification of a novel bacterium isolated from mangrove sediments.</title>
        <authorList>
            <person name="Pan X."/>
        </authorList>
    </citation>
    <scope>NUCLEOTIDE SEQUENCE</scope>
    <source>
        <strain evidence="3">B2637</strain>
    </source>
</reference>
<keyword evidence="4" id="KW-1185">Reference proteome</keyword>
<feature type="transmembrane region" description="Helical" evidence="2">
    <location>
        <begin position="53"/>
        <end position="71"/>
    </location>
</feature>
<comment type="caution">
    <text evidence="3">The sequence shown here is derived from an EMBL/GenBank/DDBJ whole genome shotgun (WGS) entry which is preliminary data.</text>
</comment>
<evidence type="ECO:0000313" key="3">
    <source>
        <dbReference type="EMBL" id="MCJ1960320.1"/>
    </source>
</evidence>
<feature type="region of interest" description="Disordered" evidence="1">
    <location>
        <begin position="1"/>
        <end position="47"/>
    </location>
</feature>
<feature type="compositionally biased region" description="Low complexity" evidence="1">
    <location>
        <begin position="33"/>
        <end position="47"/>
    </location>
</feature>
<evidence type="ECO:0000313" key="4">
    <source>
        <dbReference type="Proteomes" id="UP001162802"/>
    </source>
</evidence>
<evidence type="ECO:0000256" key="2">
    <source>
        <dbReference type="SAM" id="Phobius"/>
    </source>
</evidence>
<proteinExistence type="predicted"/>
<keyword evidence="2" id="KW-0812">Transmembrane</keyword>
<organism evidence="3 4">
    <name type="scientific">Novosphingobium mangrovi</name>
    <name type="common">ex Hu et al. 2023</name>
    <dbReference type="NCBI Taxonomy" id="2930094"/>
    <lineage>
        <taxon>Bacteria</taxon>
        <taxon>Pseudomonadati</taxon>
        <taxon>Pseudomonadota</taxon>
        <taxon>Alphaproteobacteria</taxon>
        <taxon>Sphingomonadales</taxon>
        <taxon>Sphingomonadaceae</taxon>
        <taxon>Novosphingobium</taxon>
    </lineage>
</organism>
<sequence length="159" mass="17185">MATPPKSGAGDKLRQAWQQRQASRGPERGRASGGQPAARAPRAPHAARQPSRWLRNLVVLALLVGAGLLAWQWADLRERTRIGGAYAARLGCVCRHVSQRDLKSCEADLAVAPLGGIAGRVWLSEDAETRSVSAGLPLLGYQSARYDSRHGCRLEPWDG</sequence>
<name>A0ABT0AAU6_9SPHN</name>
<accession>A0ABT0AAU6</accession>
<keyword evidence="2" id="KW-0472">Membrane</keyword>
<protein>
    <submittedName>
        <fullName evidence="3">Uncharacterized protein</fullName>
    </submittedName>
</protein>
<evidence type="ECO:0000256" key="1">
    <source>
        <dbReference type="SAM" id="MobiDB-lite"/>
    </source>
</evidence>
<dbReference type="EMBL" id="JALHAT010000006">
    <property type="protein sequence ID" value="MCJ1960320.1"/>
    <property type="molecule type" value="Genomic_DNA"/>
</dbReference>
<keyword evidence="2" id="KW-1133">Transmembrane helix</keyword>
<dbReference type="RefSeq" id="WP_243798330.1">
    <property type="nucleotide sequence ID" value="NZ_JALHAT010000006.1"/>
</dbReference>